<evidence type="ECO:0000256" key="1">
    <source>
        <dbReference type="SAM" id="Phobius"/>
    </source>
</evidence>
<name>A0AAN6RSC7_9PEZI</name>
<evidence type="ECO:0000313" key="3">
    <source>
        <dbReference type="Proteomes" id="UP001303889"/>
    </source>
</evidence>
<reference evidence="2" key="2">
    <citation type="submission" date="2023-05" db="EMBL/GenBank/DDBJ databases">
        <authorList>
            <consortium name="Lawrence Berkeley National Laboratory"/>
            <person name="Steindorff A."/>
            <person name="Hensen N."/>
            <person name="Bonometti L."/>
            <person name="Westerberg I."/>
            <person name="Brannstrom I.O."/>
            <person name="Guillou S."/>
            <person name="Cros-Aarteil S."/>
            <person name="Calhoun S."/>
            <person name="Haridas S."/>
            <person name="Kuo A."/>
            <person name="Mondo S."/>
            <person name="Pangilinan J."/>
            <person name="Riley R."/>
            <person name="Labutti K."/>
            <person name="Andreopoulos B."/>
            <person name="Lipzen A."/>
            <person name="Chen C."/>
            <person name="Yanf M."/>
            <person name="Daum C."/>
            <person name="Ng V."/>
            <person name="Clum A."/>
            <person name="Ohm R."/>
            <person name="Martin F."/>
            <person name="Silar P."/>
            <person name="Natvig D."/>
            <person name="Lalanne C."/>
            <person name="Gautier V."/>
            <person name="Ament-Velasquez S.L."/>
            <person name="Kruys A."/>
            <person name="Hutchinson M.I."/>
            <person name="Powell A.J."/>
            <person name="Barry K."/>
            <person name="Miller A.N."/>
            <person name="Grigoriev I.V."/>
            <person name="Debuchy R."/>
            <person name="Gladieux P."/>
            <person name="Thoren M.H."/>
            <person name="Johannesson H."/>
        </authorList>
    </citation>
    <scope>NUCLEOTIDE SEQUENCE</scope>
    <source>
        <strain evidence="2">CBS 103.79</strain>
    </source>
</reference>
<dbReference type="PANTHER" id="PTHR37490">
    <property type="entry name" value="EXPRESSED PROTEIN"/>
    <property type="match status" value="1"/>
</dbReference>
<gene>
    <name evidence="2" type="ORF">C8A05DRAFT_17312</name>
</gene>
<keyword evidence="3" id="KW-1185">Reference proteome</keyword>
<protein>
    <submittedName>
        <fullName evidence="2">Uncharacterized protein</fullName>
    </submittedName>
</protein>
<dbReference type="InterPro" id="IPR021838">
    <property type="entry name" value="DUF3431"/>
</dbReference>
<dbReference type="PANTHER" id="PTHR37490:SF3">
    <property type="entry name" value="DUF3431 DOMAIN CONTAINING PROTEIN"/>
    <property type="match status" value="1"/>
</dbReference>
<evidence type="ECO:0000313" key="2">
    <source>
        <dbReference type="EMBL" id="KAK3900381.1"/>
    </source>
</evidence>
<accession>A0AAN6RSC7</accession>
<organism evidence="2 3">
    <name type="scientific">Staphylotrichum tortipilum</name>
    <dbReference type="NCBI Taxonomy" id="2831512"/>
    <lineage>
        <taxon>Eukaryota</taxon>
        <taxon>Fungi</taxon>
        <taxon>Dikarya</taxon>
        <taxon>Ascomycota</taxon>
        <taxon>Pezizomycotina</taxon>
        <taxon>Sordariomycetes</taxon>
        <taxon>Sordariomycetidae</taxon>
        <taxon>Sordariales</taxon>
        <taxon>Chaetomiaceae</taxon>
        <taxon>Staphylotrichum</taxon>
    </lineage>
</organism>
<sequence length="322" mass="36319">MLANAGAKGSAIPLAALLISTYLLFLRFYTNRHVWLINNPLATPPPVELVVASLKSENTSWVHTHLPDWFRSVYVVDDPTARHTVPRNKGREAMVYLTHIIDAYDTLAQTTVFVHAARFAWHNDDPDYDALPALRRLDPARVRAEGYVNLRCVLLLGCPVEIRPREDAASAEVRANGTHPDGRPLRANEVYEQAFRELMPGVEVPERVGVSCCSQFAVSREAVKAHPREEYVRWREWLLATPLADDLSGRVFEYMWHIIFGKDAVYCPSPAECYCKVYGLCGLKCTGMQCEGRYDFPKYSTLPNGWPRVGWSGEARPFSGPL</sequence>
<keyword evidence="1" id="KW-0472">Membrane</keyword>
<proteinExistence type="predicted"/>
<comment type="caution">
    <text evidence="2">The sequence shown here is derived from an EMBL/GenBank/DDBJ whole genome shotgun (WGS) entry which is preliminary data.</text>
</comment>
<reference evidence="2" key="1">
    <citation type="journal article" date="2023" name="Mol. Phylogenet. Evol.">
        <title>Genome-scale phylogeny and comparative genomics of the fungal order Sordariales.</title>
        <authorList>
            <person name="Hensen N."/>
            <person name="Bonometti L."/>
            <person name="Westerberg I."/>
            <person name="Brannstrom I.O."/>
            <person name="Guillou S."/>
            <person name="Cros-Aarteil S."/>
            <person name="Calhoun S."/>
            <person name="Haridas S."/>
            <person name="Kuo A."/>
            <person name="Mondo S."/>
            <person name="Pangilinan J."/>
            <person name="Riley R."/>
            <person name="LaButti K."/>
            <person name="Andreopoulos B."/>
            <person name="Lipzen A."/>
            <person name="Chen C."/>
            <person name="Yan M."/>
            <person name="Daum C."/>
            <person name="Ng V."/>
            <person name="Clum A."/>
            <person name="Steindorff A."/>
            <person name="Ohm R.A."/>
            <person name="Martin F."/>
            <person name="Silar P."/>
            <person name="Natvig D.O."/>
            <person name="Lalanne C."/>
            <person name="Gautier V."/>
            <person name="Ament-Velasquez S.L."/>
            <person name="Kruys A."/>
            <person name="Hutchinson M.I."/>
            <person name="Powell A.J."/>
            <person name="Barry K."/>
            <person name="Miller A.N."/>
            <person name="Grigoriev I.V."/>
            <person name="Debuchy R."/>
            <person name="Gladieux P."/>
            <person name="Hiltunen Thoren M."/>
            <person name="Johannesson H."/>
        </authorList>
    </citation>
    <scope>NUCLEOTIDE SEQUENCE</scope>
    <source>
        <strain evidence="2">CBS 103.79</strain>
    </source>
</reference>
<keyword evidence="1" id="KW-0812">Transmembrane</keyword>
<keyword evidence="1" id="KW-1133">Transmembrane helix</keyword>
<dbReference type="AlphaFoldDB" id="A0AAN6RSC7"/>
<dbReference type="EMBL" id="MU855677">
    <property type="protein sequence ID" value="KAK3900381.1"/>
    <property type="molecule type" value="Genomic_DNA"/>
</dbReference>
<dbReference type="Proteomes" id="UP001303889">
    <property type="component" value="Unassembled WGS sequence"/>
</dbReference>
<feature type="transmembrane region" description="Helical" evidence="1">
    <location>
        <begin position="12"/>
        <end position="29"/>
    </location>
</feature>
<dbReference type="Pfam" id="PF11913">
    <property type="entry name" value="DUF3431"/>
    <property type="match status" value="1"/>
</dbReference>